<dbReference type="EMBL" id="JBEUOH010000026">
    <property type="protein sequence ID" value="KAL0859943.1"/>
    <property type="molecule type" value="Genomic_DNA"/>
</dbReference>
<comment type="caution">
    <text evidence="1">The sequence shown here is derived from an EMBL/GenBank/DDBJ whole genome shotgun (WGS) entry which is preliminary data.</text>
</comment>
<evidence type="ECO:0000313" key="2">
    <source>
        <dbReference type="Proteomes" id="UP001549920"/>
    </source>
</evidence>
<dbReference type="PANTHER" id="PTHR22954">
    <property type="entry name" value="RETROVIRAL PROTEASE-RELATED"/>
    <property type="match status" value="1"/>
</dbReference>
<proteinExistence type="predicted"/>
<name>A0ABR3H565_LOXSC</name>
<evidence type="ECO:0000313" key="1">
    <source>
        <dbReference type="EMBL" id="KAL0859943.1"/>
    </source>
</evidence>
<dbReference type="InterPro" id="IPR005312">
    <property type="entry name" value="DUF1759"/>
</dbReference>
<sequence>MESLSNVQEVTKTAIVKSLANFKKTPKERLTLAYVETRLESLEQHWQVFFKTHITIISTIEQAVIIDSDYHNKGMYEVAEELYIDYKSDLKDRVATLKSHDISSSPQNRTQSSNFKLPEIKIPVFSGNYLEWQTFKELFIGIIHKNLSLDDTQKLYYLKSYLKGDAAELLKDIPITAENYSSSWKKLESMYNNKRFLASRLIINRLLNQRELSW</sequence>
<organism evidence="1 2">
    <name type="scientific">Loxostege sticticalis</name>
    <name type="common">Beet webworm moth</name>
    <dbReference type="NCBI Taxonomy" id="481309"/>
    <lineage>
        <taxon>Eukaryota</taxon>
        <taxon>Metazoa</taxon>
        <taxon>Ecdysozoa</taxon>
        <taxon>Arthropoda</taxon>
        <taxon>Hexapoda</taxon>
        <taxon>Insecta</taxon>
        <taxon>Pterygota</taxon>
        <taxon>Neoptera</taxon>
        <taxon>Endopterygota</taxon>
        <taxon>Lepidoptera</taxon>
        <taxon>Glossata</taxon>
        <taxon>Ditrysia</taxon>
        <taxon>Pyraloidea</taxon>
        <taxon>Crambidae</taxon>
        <taxon>Pyraustinae</taxon>
        <taxon>Loxostege</taxon>
    </lineage>
</organism>
<gene>
    <name evidence="1" type="ORF">ABMA27_010263</name>
</gene>
<accession>A0ABR3H565</accession>
<reference evidence="1 2" key="1">
    <citation type="submission" date="2024-06" db="EMBL/GenBank/DDBJ databases">
        <title>A chromosome-level genome assembly of beet webworm, Loxostege sticticalis.</title>
        <authorList>
            <person name="Zhang Y."/>
        </authorList>
    </citation>
    <scope>NUCLEOTIDE SEQUENCE [LARGE SCALE GENOMIC DNA]</scope>
    <source>
        <strain evidence="1">AQ026</strain>
        <tissue evidence="1">Whole body</tissue>
    </source>
</reference>
<dbReference type="Proteomes" id="UP001549920">
    <property type="component" value="Unassembled WGS sequence"/>
</dbReference>
<dbReference type="Pfam" id="PF03564">
    <property type="entry name" value="DUF1759"/>
    <property type="match status" value="1"/>
</dbReference>
<keyword evidence="2" id="KW-1185">Reference proteome</keyword>
<protein>
    <submittedName>
        <fullName evidence="1">Uncharacterized protein</fullName>
    </submittedName>
</protein>
<dbReference type="PANTHER" id="PTHR22954:SF3">
    <property type="entry name" value="PROTEIN CBG08539"/>
    <property type="match status" value="1"/>
</dbReference>